<dbReference type="EMBL" id="JACLAX010000003">
    <property type="protein sequence ID" value="MBC2668297.1"/>
    <property type="molecule type" value="Genomic_DNA"/>
</dbReference>
<evidence type="ECO:0000313" key="4">
    <source>
        <dbReference type="EMBL" id="MBC2668297.1"/>
    </source>
</evidence>
<organism evidence="4 5">
    <name type="scientific">Novosphingobium piscinae</name>
    <dbReference type="NCBI Taxonomy" id="1507448"/>
    <lineage>
        <taxon>Bacteria</taxon>
        <taxon>Pseudomonadati</taxon>
        <taxon>Pseudomonadota</taxon>
        <taxon>Alphaproteobacteria</taxon>
        <taxon>Sphingomonadales</taxon>
        <taxon>Sphingomonadaceae</taxon>
        <taxon>Novosphingobium</taxon>
    </lineage>
</organism>
<dbReference type="InterPro" id="IPR007892">
    <property type="entry name" value="CHASE4"/>
</dbReference>
<dbReference type="InterPro" id="IPR035919">
    <property type="entry name" value="EAL_sf"/>
</dbReference>
<sequence>MFIVDRLAQKFRGLVRAEVGMRRAVLVIVVALATFTAALVGAFLHATRTADEAIRDSERQLLENHLDVTLRGLLETQAIQLSGDEGLRKVGQGPAIDAAWADANLGGFLGDTVDASAMYLVDPDGRLLRAWAQRRPAPAAHYQALAAEVRRVVPLLDTPAGLSGPVRTYRQSGALRWAFGGDGRPLRRWQGRIVQHDGHPALMTVIALLPDHDYRLLRQAPNLLVTIRKLDPALLARIGEATLLQDLRLDAAPPSGRTRNGLALVDSTHRELAWLTWRPHVVGPLLLARTTPLLAGYLVFYCLVLAIGLLAIREAIHVSRELAASEARAQHNALHDPLLGLPNRTHVMQRLTSMLAQRRDDGEQVVLAFFDLDRFKAINETVGHHVGDDILVQVVDRLRQTLRPGDVLGRLASDEFVVVRMGDGRATADELGRALMQLFTEPFRVFGQTVNVTASCGLSWAPEQAPDAKTVLRNADIALFEAKAKGRARYRRFTAEMDATIRWRRDMEAELRRAIACNHLAMAYQPIVNLADGSIASFEALVRWTHPERGEISPGTFVPLAEQAGLMPELGDWVLRRVFADSHDFGTAEISINLSPLQIVARDFIATLRRLLAEERVDPSRFTFEITEGVLLDRSDRVLGLLGELQDMGFRIALDDFGTGYSSLAYLRTFQFDRIKVDRSFVQGIESDVDAQSILRAIVALGRTLRMKVVAEGVETLLQQQLVHAAGCQYVQGFLYWRALTPEQVVSLLATDRVQTYRLAV</sequence>
<dbReference type="SMART" id="SM00267">
    <property type="entry name" value="GGDEF"/>
    <property type="match status" value="1"/>
</dbReference>
<keyword evidence="5" id="KW-1185">Reference proteome</keyword>
<evidence type="ECO:0000313" key="5">
    <source>
        <dbReference type="Proteomes" id="UP000551327"/>
    </source>
</evidence>
<accession>A0A7X1FXU4</accession>
<evidence type="ECO:0000259" key="3">
    <source>
        <dbReference type="PROSITE" id="PS50887"/>
    </source>
</evidence>
<evidence type="ECO:0000256" key="1">
    <source>
        <dbReference type="SAM" id="Phobius"/>
    </source>
</evidence>
<feature type="domain" description="EAL" evidence="2">
    <location>
        <begin position="504"/>
        <end position="753"/>
    </location>
</feature>
<keyword evidence="1" id="KW-1133">Transmembrane helix</keyword>
<dbReference type="SMART" id="SM00052">
    <property type="entry name" value="EAL"/>
    <property type="match status" value="1"/>
</dbReference>
<dbReference type="InterPro" id="IPR029787">
    <property type="entry name" value="Nucleotide_cyclase"/>
</dbReference>
<gene>
    <name evidence="4" type="ORF">H7F53_03960</name>
</gene>
<dbReference type="RefSeq" id="WP_185678191.1">
    <property type="nucleotide sequence ID" value="NZ_JACLAX010000003.1"/>
</dbReference>
<dbReference type="Gene3D" id="3.20.20.450">
    <property type="entry name" value="EAL domain"/>
    <property type="match status" value="1"/>
</dbReference>
<protein>
    <submittedName>
        <fullName evidence="4">Bifunctional diguanylate cyclase/phosphodiesterase</fullName>
    </submittedName>
</protein>
<dbReference type="Pfam" id="PF00990">
    <property type="entry name" value="GGDEF"/>
    <property type="match status" value="1"/>
</dbReference>
<dbReference type="PANTHER" id="PTHR44757">
    <property type="entry name" value="DIGUANYLATE CYCLASE DGCP"/>
    <property type="match status" value="1"/>
</dbReference>
<reference evidence="4 5" key="1">
    <citation type="submission" date="2020-08" db="EMBL/GenBank/DDBJ databases">
        <title>The genome sequence of type strain Novosphingobium piscinae KCTC 42194.</title>
        <authorList>
            <person name="Liu Y."/>
        </authorList>
    </citation>
    <scope>NUCLEOTIDE SEQUENCE [LARGE SCALE GENOMIC DNA]</scope>
    <source>
        <strain evidence="4 5">KCTC 42194</strain>
    </source>
</reference>
<name>A0A7X1FXU4_9SPHN</name>
<dbReference type="Pfam" id="PF00563">
    <property type="entry name" value="EAL"/>
    <property type="match status" value="1"/>
</dbReference>
<dbReference type="SUPFAM" id="SSF141868">
    <property type="entry name" value="EAL domain-like"/>
    <property type="match status" value="1"/>
</dbReference>
<dbReference type="NCBIfam" id="TIGR00254">
    <property type="entry name" value="GGDEF"/>
    <property type="match status" value="1"/>
</dbReference>
<dbReference type="AlphaFoldDB" id="A0A7X1FXU4"/>
<proteinExistence type="predicted"/>
<feature type="transmembrane region" description="Helical" evidence="1">
    <location>
        <begin position="21"/>
        <end position="44"/>
    </location>
</feature>
<comment type="caution">
    <text evidence="4">The sequence shown here is derived from an EMBL/GenBank/DDBJ whole genome shotgun (WGS) entry which is preliminary data.</text>
</comment>
<dbReference type="PROSITE" id="PS50883">
    <property type="entry name" value="EAL"/>
    <property type="match status" value="1"/>
</dbReference>
<dbReference type="Proteomes" id="UP000551327">
    <property type="component" value="Unassembled WGS sequence"/>
</dbReference>
<dbReference type="InterPro" id="IPR043128">
    <property type="entry name" value="Rev_trsase/Diguanyl_cyclase"/>
</dbReference>
<dbReference type="InterPro" id="IPR001633">
    <property type="entry name" value="EAL_dom"/>
</dbReference>
<dbReference type="Gene3D" id="3.30.70.270">
    <property type="match status" value="1"/>
</dbReference>
<dbReference type="SUPFAM" id="SSF55073">
    <property type="entry name" value="Nucleotide cyclase"/>
    <property type="match status" value="1"/>
</dbReference>
<dbReference type="InterPro" id="IPR052155">
    <property type="entry name" value="Biofilm_reg_signaling"/>
</dbReference>
<feature type="domain" description="GGDEF" evidence="3">
    <location>
        <begin position="363"/>
        <end position="495"/>
    </location>
</feature>
<dbReference type="CDD" id="cd01949">
    <property type="entry name" value="GGDEF"/>
    <property type="match status" value="1"/>
</dbReference>
<keyword evidence="1" id="KW-0472">Membrane</keyword>
<dbReference type="PANTHER" id="PTHR44757:SF2">
    <property type="entry name" value="BIOFILM ARCHITECTURE MAINTENANCE PROTEIN MBAA"/>
    <property type="match status" value="1"/>
</dbReference>
<dbReference type="Pfam" id="PF05228">
    <property type="entry name" value="CHASE4"/>
    <property type="match status" value="1"/>
</dbReference>
<keyword evidence="1" id="KW-0812">Transmembrane</keyword>
<evidence type="ECO:0000259" key="2">
    <source>
        <dbReference type="PROSITE" id="PS50883"/>
    </source>
</evidence>
<dbReference type="PROSITE" id="PS50887">
    <property type="entry name" value="GGDEF"/>
    <property type="match status" value="1"/>
</dbReference>
<dbReference type="InterPro" id="IPR000160">
    <property type="entry name" value="GGDEF_dom"/>
</dbReference>
<dbReference type="CDD" id="cd01948">
    <property type="entry name" value="EAL"/>
    <property type="match status" value="1"/>
</dbReference>